<evidence type="ECO:0000256" key="7">
    <source>
        <dbReference type="ARBA" id="ARBA00063809"/>
    </source>
</evidence>
<dbReference type="GO" id="GO:0008641">
    <property type="term" value="F:ubiquitin-like modifier activating enzyme activity"/>
    <property type="evidence" value="ECO:0007669"/>
    <property type="project" value="InterPro"/>
</dbReference>
<dbReference type="Gene3D" id="3.40.50.720">
    <property type="entry name" value="NAD(P)-binding Rossmann-like Domain"/>
    <property type="match status" value="1"/>
</dbReference>
<evidence type="ECO:0000256" key="2">
    <source>
        <dbReference type="ARBA" id="ARBA00022679"/>
    </source>
</evidence>
<evidence type="ECO:0000256" key="8">
    <source>
        <dbReference type="ARBA" id="ARBA00066884"/>
    </source>
</evidence>
<evidence type="ECO:0000313" key="17">
    <source>
        <dbReference type="Proteomes" id="UP000052022"/>
    </source>
</evidence>
<keyword evidence="17" id="KW-1185">Reference proteome</keyword>
<dbReference type="Pfam" id="PF00899">
    <property type="entry name" value="ThiF"/>
    <property type="match status" value="1"/>
</dbReference>
<keyword evidence="14" id="KW-0812">Transmembrane</keyword>
<evidence type="ECO:0000256" key="6">
    <source>
        <dbReference type="ARBA" id="ARBA00055169"/>
    </source>
</evidence>
<evidence type="ECO:0000256" key="5">
    <source>
        <dbReference type="ARBA" id="ARBA00052218"/>
    </source>
</evidence>
<dbReference type="GO" id="GO:0008146">
    <property type="term" value="F:sulfotransferase activity"/>
    <property type="evidence" value="ECO:0007669"/>
    <property type="project" value="TreeGrafter"/>
</dbReference>
<evidence type="ECO:0000256" key="12">
    <source>
        <dbReference type="ARBA" id="ARBA00078531"/>
    </source>
</evidence>
<feature type="transmembrane region" description="Helical" evidence="14">
    <location>
        <begin position="55"/>
        <end position="76"/>
    </location>
</feature>
<dbReference type="InterPro" id="IPR000594">
    <property type="entry name" value="ThiF_NAD_FAD-bd"/>
</dbReference>
<comment type="catalytic activity">
    <reaction evidence="5">
        <text>[molybdopterin-synthase sulfur-carrier protein]-C-terminal Gly-Gly + ATP + H(+) = [molybdopterin-synthase sulfur-carrier protein]-C-terminal Gly-Gly-AMP + diphosphate</text>
        <dbReference type="Rhea" id="RHEA:43616"/>
        <dbReference type="Rhea" id="RHEA-COMP:12159"/>
        <dbReference type="Rhea" id="RHEA-COMP:12202"/>
        <dbReference type="ChEBI" id="CHEBI:15378"/>
        <dbReference type="ChEBI" id="CHEBI:30616"/>
        <dbReference type="ChEBI" id="CHEBI:33019"/>
        <dbReference type="ChEBI" id="CHEBI:90618"/>
        <dbReference type="ChEBI" id="CHEBI:90778"/>
        <dbReference type="EC" id="2.7.7.80"/>
    </reaction>
</comment>
<protein>
    <recommendedName>
        <fullName evidence="9">Molybdopterin-synthase adenylyltransferase</fullName>
        <ecNumber evidence="8">2.7.7.80</ecNumber>
    </recommendedName>
    <alternativeName>
        <fullName evidence="12">MoaD protein adenylase</fullName>
    </alternativeName>
    <alternativeName>
        <fullName evidence="10">Molybdopterin-converting factor subunit 1 adenylase</fullName>
    </alternativeName>
    <alternativeName>
        <fullName evidence="11">Sulfur carrier protein MoaD adenylyltransferase</fullName>
    </alternativeName>
</protein>
<dbReference type="GO" id="GO:0061605">
    <property type="term" value="F:molybdopterin-synthase adenylyltransferase activity"/>
    <property type="evidence" value="ECO:0007669"/>
    <property type="project" value="UniProtKB-EC"/>
</dbReference>
<dbReference type="GO" id="GO:0005829">
    <property type="term" value="C:cytosol"/>
    <property type="evidence" value="ECO:0007669"/>
    <property type="project" value="TreeGrafter"/>
</dbReference>
<dbReference type="STRING" id="928856.SAMN04488049_11750"/>
<evidence type="ECO:0000256" key="4">
    <source>
        <dbReference type="ARBA" id="ARBA00022840"/>
    </source>
</evidence>
<dbReference type="SUPFAM" id="SSF69572">
    <property type="entry name" value="Activating enzymes of the ubiquitin-like proteins"/>
    <property type="match status" value="1"/>
</dbReference>
<evidence type="ECO:0000256" key="9">
    <source>
        <dbReference type="ARBA" id="ARBA00073635"/>
    </source>
</evidence>
<dbReference type="EC" id="2.7.7.80" evidence="8"/>
<keyword evidence="4" id="KW-0067">ATP-binding</keyword>
<dbReference type="EMBL" id="CYSD01000019">
    <property type="protein sequence ID" value="CUH77365.1"/>
    <property type="molecule type" value="Genomic_DNA"/>
</dbReference>
<dbReference type="GO" id="GO:0005524">
    <property type="term" value="F:ATP binding"/>
    <property type="evidence" value="ECO:0007669"/>
    <property type="project" value="UniProtKB-KW"/>
</dbReference>
<accession>A0A0P1G6Z4</accession>
<name>A0A0P1G6Z4_9RHOB</name>
<evidence type="ECO:0000256" key="11">
    <source>
        <dbReference type="ARBA" id="ARBA00075328"/>
    </source>
</evidence>
<dbReference type="OrthoDB" id="9804286at2"/>
<organism evidence="16 17">
    <name type="scientific">Tritonibacter multivorans</name>
    <dbReference type="NCBI Taxonomy" id="928856"/>
    <lineage>
        <taxon>Bacteria</taxon>
        <taxon>Pseudomonadati</taxon>
        <taxon>Pseudomonadota</taxon>
        <taxon>Alphaproteobacteria</taxon>
        <taxon>Rhodobacterales</taxon>
        <taxon>Paracoccaceae</taxon>
        <taxon>Tritonibacter</taxon>
    </lineage>
</organism>
<comment type="similarity">
    <text evidence="1">Belongs to the HesA/MoeB/ThiF family.</text>
</comment>
<evidence type="ECO:0000256" key="14">
    <source>
        <dbReference type="SAM" id="Phobius"/>
    </source>
</evidence>
<reference evidence="16 17" key="1">
    <citation type="submission" date="2015-09" db="EMBL/GenBank/DDBJ databases">
        <authorList>
            <consortium name="Swine Surveillance"/>
        </authorList>
    </citation>
    <scope>NUCLEOTIDE SEQUENCE [LARGE SCALE GENOMIC DNA]</scope>
    <source>
        <strain evidence="16 17">CECT 7557</strain>
    </source>
</reference>
<dbReference type="GO" id="GO:0004792">
    <property type="term" value="F:thiosulfate-cyanide sulfurtransferase activity"/>
    <property type="evidence" value="ECO:0007669"/>
    <property type="project" value="TreeGrafter"/>
</dbReference>
<dbReference type="RefSeq" id="WP_058289446.1">
    <property type="nucleotide sequence ID" value="NZ_CYSD01000019.1"/>
</dbReference>
<feature type="compositionally biased region" description="Basic and acidic residues" evidence="13">
    <location>
        <begin position="348"/>
        <end position="361"/>
    </location>
</feature>
<evidence type="ECO:0000256" key="3">
    <source>
        <dbReference type="ARBA" id="ARBA00022741"/>
    </source>
</evidence>
<dbReference type="AlphaFoldDB" id="A0A0P1G6Z4"/>
<dbReference type="PANTHER" id="PTHR10953">
    <property type="entry name" value="UBIQUITIN-ACTIVATING ENZYME E1"/>
    <property type="match status" value="1"/>
</dbReference>
<keyword evidence="14" id="KW-0472">Membrane</keyword>
<dbReference type="CDD" id="cd00757">
    <property type="entry name" value="ThiF_MoeB_HesA_family"/>
    <property type="match status" value="1"/>
</dbReference>
<keyword evidence="3" id="KW-0547">Nucleotide-binding</keyword>
<gene>
    <name evidence="16" type="primary">moeZ_1</name>
    <name evidence="16" type="ORF">TRM7557_01337</name>
</gene>
<comment type="subunit">
    <text evidence="7">Homodimer. Forms a stable heterotetrameric complex of 2 MoeB and 2 MoaD during adenylation of MoaD.</text>
</comment>
<sequence length="371" mass="38935">MIQILALAALIWWGGQLLRFTRPLRLSLLAVLYLAVLLIHLTLPDGAPLREATGGSAATWLILAGVAGLIAGYASLLRRLRARAQPPEDTTMTEDTPLFTETELNRYARHIVLREVGGLGQKRLKEARVLVIGAGGLGAPALQYLAAAGVGTIGVIDDDIVENANLQRQVIHTDAAIGTPKVFSAKAAMEAQNPYVTVRPYHRRLDGEIAAELFADYDLILDGTDNFDTRYLANAAAVTRGVPLISGALSQWEGQISVFHPAEGAPCYECIFPEAPAPGLAPSCSEAGVIGPLPGVIGAMMAVEAIKVITGAGAPLRGEMLIYDALYGETRKIALKPRGDCPVCGSHSTKDGAEDGAEDRAGAVAGGMAGA</sequence>
<dbReference type="Proteomes" id="UP000052022">
    <property type="component" value="Unassembled WGS sequence"/>
</dbReference>
<evidence type="ECO:0000256" key="1">
    <source>
        <dbReference type="ARBA" id="ARBA00009919"/>
    </source>
</evidence>
<feature type="region of interest" description="Disordered" evidence="13">
    <location>
        <begin position="345"/>
        <end position="371"/>
    </location>
</feature>
<proteinExistence type="inferred from homology"/>
<feature type="domain" description="THIF-type NAD/FAD binding fold" evidence="15">
    <location>
        <begin position="107"/>
        <end position="343"/>
    </location>
</feature>
<feature type="transmembrane region" description="Helical" evidence="14">
    <location>
        <begin position="26"/>
        <end position="43"/>
    </location>
</feature>
<dbReference type="NCBIfam" id="NF004281">
    <property type="entry name" value="PRK05690.1"/>
    <property type="match status" value="1"/>
</dbReference>
<dbReference type="InterPro" id="IPR035985">
    <property type="entry name" value="Ubiquitin-activating_enz"/>
</dbReference>
<evidence type="ECO:0000259" key="15">
    <source>
        <dbReference type="Pfam" id="PF00899"/>
    </source>
</evidence>
<comment type="function">
    <text evidence="6">Catalyzes the adenylation by ATP of the carboxyl group of the C-terminal glycine of sulfur carrier protein MoaD.</text>
</comment>
<dbReference type="InterPro" id="IPR045886">
    <property type="entry name" value="ThiF/MoeB/HesA"/>
</dbReference>
<evidence type="ECO:0000256" key="13">
    <source>
        <dbReference type="SAM" id="MobiDB-lite"/>
    </source>
</evidence>
<evidence type="ECO:0000256" key="10">
    <source>
        <dbReference type="ARBA" id="ARBA00075110"/>
    </source>
</evidence>
<keyword evidence="16" id="KW-0548">Nucleotidyltransferase</keyword>
<keyword evidence="14" id="KW-1133">Transmembrane helix</keyword>
<evidence type="ECO:0000313" key="16">
    <source>
        <dbReference type="EMBL" id="CUH77365.1"/>
    </source>
</evidence>
<dbReference type="FunFam" id="3.40.50.720:FF:000033">
    <property type="entry name" value="Adenylyltransferase and sulfurtransferase MOCS3"/>
    <property type="match status" value="1"/>
</dbReference>
<dbReference type="PANTHER" id="PTHR10953:SF102">
    <property type="entry name" value="ADENYLYLTRANSFERASE AND SULFURTRANSFERASE MOCS3"/>
    <property type="match status" value="1"/>
</dbReference>
<keyword evidence="2 16" id="KW-0808">Transferase</keyword>